<reference evidence="1" key="1">
    <citation type="journal article" date="2014" name="Front. Microbiol.">
        <title>High frequency of phylogenetically diverse reductive dehalogenase-homologous genes in deep subseafloor sedimentary metagenomes.</title>
        <authorList>
            <person name="Kawai M."/>
            <person name="Futagami T."/>
            <person name="Toyoda A."/>
            <person name="Takaki Y."/>
            <person name="Nishi S."/>
            <person name="Hori S."/>
            <person name="Arai W."/>
            <person name="Tsubouchi T."/>
            <person name="Morono Y."/>
            <person name="Uchiyama I."/>
            <person name="Ito T."/>
            <person name="Fujiyama A."/>
            <person name="Inagaki F."/>
            <person name="Takami H."/>
        </authorList>
    </citation>
    <scope>NUCLEOTIDE SEQUENCE</scope>
    <source>
        <strain evidence="1">Expedition CK06-06</strain>
    </source>
</reference>
<name>X1B1X7_9ZZZZ</name>
<organism evidence="1">
    <name type="scientific">marine sediment metagenome</name>
    <dbReference type="NCBI Taxonomy" id="412755"/>
    <lineage>
        <taxon>unclassified sequences</taxon>
        <taxon>metagenomes</taxon>
        <taxon>ecological metagenomes</taxon>
    </lineage>
</organism>
<gene>
    <name evidence="1" type="ORF">S01H4_22722</name>
</gene>
<accession>X1B1X7</accession>
<evidence type="ECO:0000313" key="1">
    <source>
        <dbReference type="EMBL" id="GAG88940.1"/>
    </source>
</evidence>
<dbReference type="InterPro" id="IPR019546">
    <property type="entry name" value="TAT_signal_bac_arc"/>
</dbReference>
<proteinExistence type="predicted"/>
<sequence>MNKYQEAYIRSLEFETRRHFLKKCTSGLGAIALASLSGCKDDTLKTINKIGNLDNPLRPKAPTFLFVSGLLLRLS</sequence>
<dbReference type="AlphaFoldDB" id="X1B1X7"/>
<dbReference type="NCBIfam" id="TIGR01409">
    <property type="entry name" value="TAT_signal_seq"/>
    <property type="match status" value="1"/>
</dbReference>
<comment type="caution">
    <text evidence="1">The sequence shown here is derived from an EMBL/GenBank/DDBJ whole genome shotgun (WGS) entry which is preliminary data.</text>
</comment>
<protein>
    <submittedName>
        <fullName evidence="1">Uncharacterized protein</fullName>
    </submittedName>
</protein>
<dbReference type="EMBL" id="BART01010455">
    <property type="protein sequence ID" value="GAG88940.1"/>
    <property type="molecule type" value="Genomic_DNA"/>
</dbReference>